<feature type="transmembrane region" description="Helical" evidence="1">
    <location>
        <begin position="159"/>
        <end position="178"/>
    </location>
</feature>
<keyword evidence="1" id="KW-1133">Transmembrane helix</keyword>
<sequence length="242" mass="27933">PFDTSHRFCTSWLLPPGLLFGIRALLALYAFFETFFNLGWTGTHYGQAGQSFSYFTNLTYWGISFYMLFSALHTGTYWMTGRPLLDRWPRVLQEMHSILYSTICVFPFIVTIVFWALLYSGFADEYYAWYNISVHAMNSVFALFEILIPRTNPLPWIHILPLIILLALYLAVAEITYGTQHYYVYSFLNTSTNGKGVVTGYCFGILIAMIIILAIVHGIQALRKWVTERKLGMTGKFSKRDR</sequence>
<protein>
    <recommendedName>
        <fullName evidence="4">FAR-17a/AIG1-like protein</fullName>
    </recommendedName>
</protein>
<feature type="transmembrane region" description="Helical" evidence="1">
    <location>
        <begin position="58"/>
        <end position="78"/>
    </location>
</feature>
<gene>
    <name evidence="2" type="ORF">K490DRAFT_16992</name>
</gene>
<evidence type="ECO:0008006" key="4">
    <source>
        <dbReference type="Google" id="ProtNLM"/>
    </source>
</evidence>
<accession>A0A9P4HUC9</accession>
<keyword evidence="3" id="KW-1185">Reference proteome</keyword>
<evidence type="ECO:0000313" key="2">
    <source>
        <dbReference type="EMBL" id="KAF2088210.1"/>
    </source>
</evidence>
<reference evidence="2" key="1">
    <citation type="journal article" date="2020" name="Stud. Mycol.">
        <title>101 Dothideomycetes genomes: a test case for predicting lifestyles and emergence of pathogens.</title>
        <authorList>
            <person name="Haridas S."/>
            <person name="Albert R."/>
            <person name="Binder M."/>
            <person name="Bloem J."/>
            <person name="Labutti K."/>
            <person name="Salamov A."/>
            <person name="Andreopoulos B."/>
            <person name="Baker S."/>
            <person name="Barry K."/>
            <person name="Bills G."/>
            <person name="Bluhm B."/>
            <person name="Cannon C."/>
            <person name="Castanera R."/>
            <person name="Culley D."/>
            <person name="Daum C."/>
            <person name="Ezra D."/>
            <person name="Gonzalez J."/>
            <person name="Henrissat B."/>
            <person name="Kuo A."/>
            <person name="Liang C."/>
            <person name="Lipzen A."/>
            <person name="Lutzoni F."/>
            <person name="Magnuson J."/>
            <person name="Mondo S."/>
            <person name="Nolan M."/>
            <person name="Ohm R."/>
            <person name="Pangilinan J."/>
            <person name="Park H.-J."/>
            <person name="Ramirez L."/>
            <person name="Alfaro M."/>
            <person name="Sun H."/>
            <person name="Tritt A."/>
            <person name="Yoshinaga Y."/>
            <person name="Zwiers L.-H."/>
            <person name="Turgeon B."/>
            <person name="Goodwin S."/>
            <person name="Spatafora J."/>
            <person name="Crous P."/>
            <person name="Grigoriev I."/>
        </authorList>
    </citation>
    <scope>NUCLEOTIDE SEQUENCE</scope>
    <source>
        <strain evidence="2">CBS 121410</strain>
    </source>
</reference>
<feature type="transmembrane region" description="Helical" evidence="1">
    <location>
        <begin position="12"/>
        <end position="32"/>
    </location>
</feature>
<dbReference type="EMBL" id="ML978717">
    <property type="protein sequence ID" value="KAF2088210.1"/>
    <property type="molecule type" value="Genomic_DNA"/>
</dbReference>
<feature type="transmembrane region" description="Helical" evidence="1">
    <location>
        <begin position="98"/>
        <end position="122"/>
    </location>
</feature>
<keyword evidence="1" id="KW-0812">Transmembrane</keyword>
<feature type="non-terminal residue" evidence="2">
    <location>
        <position position="242"/>
    </location>
</feature>
<dbReference type="GO" id="GO:0016020">
    <property type="term" value="C:membrane"/>
    <property type="evidence" value="ECO:0007669"/>
    <property type="project" value="TreeGrafter"/>
</dbReference>
<keyword evidence="1" id="KW-0472">Membrane</keyword>
<evidence type="ECO:0000256" key="1">
    <source>
        <dbReference type="SAM" id="Phobius"/>
    </source>
</evidence>
<name>A0A9P4HUC9_9PEZI</name>
<dbReference type="PANTHER" id="PTHR12242:SF1">
    <property type="entry name" value="MYND-TYPE DOMAIN-CONTAINING PROTEIN"/>
    <property type="match status" value="1"/>
</dbReference>
<feature type="transmembrane region" description="Helical" evidence="1">
    <location>
        <begin position="198"/>
        <end position="219"/>
    </location>
</feature>
<feature type="transmembrane region" description="Helical" evidence="1">
    <location>
        <begin position="128"/>
        <end position="147"/>
    </location>
</feature>
<dbReference type="Proteomes" id="UP000799776">
    <property type="component" value="Unassembled WGS sequence"/>
</dbReference>
<dbReference type="PANTHER" id="PTHR12242">
    <property type="entry name" value="OS02G0130600 PROTEIN-RELATED"/>
    <property type="match status" value="1"/>
</dbReference>
<comment type="caution">
    <text evidence="2">The sequence shown here is derived from an EMBL/GenBank/DDBJ whole genome shotgun (WGS) entry which is preliminary data.</text>
</comment>
<feature type="non-terminal residue" evidence="2">
    <location>
        <position position="1"/>
    </location>
</feature>
<evidence type="ECO:0000313" key="3">
    <source>
        <dbReference type="Proteomes" id="UP000799776"/>
    </source>
</evidence>
<proteinExistence type="predicted"/>
<dbReference type="AlphaFoldDB" id="A0A9P4HUC9"/>
<dbReference type="OrthoDB" id="419711at2759"/>
<organism evidence="2 3">
    <name type="scientific">Saccharata proteae CBS 121410</name>
    <dbReference type="NCBI Taxonomy" id="1314787"/>
    <lineage>
        <taxon>Eukaryota</taxon>
        <taxon>Fungi</taxon>
        <taxon>Dikarya</taxon>
        <taxon>Ascomycota</taxon>
        <taxon>Pezizomycotina</taxon>
        <taxon>Dothideomycetes</taxon>
        <taxon>Dothideomycetes incertae sedis</taxon>
        <taxon>Botryosphaeriales</taxon>
        <taxon>Saccharataceae</taxon>
        <taxon>Saccharata</taxon>
    </lineage>
</organism>